<protein>
    <recommendedName>
        <fullName evidence="4">Lipoprotein</fullName>
    </recommendedName>
</protein>
<reference evidence="2 3" key="1">
    <citation type="submission" date="2018-12" db="EMBL/GenBank/DDBJ databases">
        <title>Genome sequencing of Eikenella corrodens KCOM 3110 (= JS217).</title>
        <authorList>
            <person name="Koo J.-K."/>
            <person name="Park S.-N."/>
            <person name="Lim Y.K."/>
        </authorList>
    </citation>
    <scope>NUCLEOTIDE SEQUENCE [LARGE SCALE GENOMIC DNA]</scope>
    <source>
        <strain evidence="2 3">KCOM 3110</strain>
    </source>
</reference>
<evidence type="ECO:0000256" key="1">
    <source>
        <dbReference type="SAM" id="SignalP"/>
    </source>
</evidence>
<sequence length="220" mass="23897">MSVYAKVLLPLLLAALCACRVDVGRHDGEAASQAAAAAAAPVLQSVEVGKTTVDQIRALYSDAVKMEDGEIIFGNRRLGSESGAVEVYQSNVQNGFPLRIFAFDGESKLLQMMILARTDNEVATLVKDLEAAGFAPYPHLSAEEFAMLNSGMFITAEEREKFLAENGIQQFKRGSLLAFAMTKSVNNGKAGIVIMNLAYEPEHRAKWQRQEAAKQQAGQQ</sequence>
<evidence type="ECO:0000313" key="2">
    <source>
        <dbReference type="EMBL" id="AZR60322.1"/>
    </source>
</evidence>
<dbReference type="OrthoDB" id="8610338at2"/>
<gene>
    <name evidence="2" type="ORF">ELB75_10040</name>
</gene>
<accession>A0A3S9SLF6</accession>
<feature type="chain" id="PRO_5019510472" description="Lipoprotein" evidence="1">
    <location>
        <begin position="21"/>
        <end position="220"/>
    </location>
</feature>
<proteinExistence type="predicted"/>
<keyword evidence="1" id="KW-0732">Signal</keyword>
<dbReference type="RefSeq" id="WP_126983790.1">
    <property type="nucleotide sequence ID" value="NZ_CP034670.1"/>
</dbReference>
<organism evidence="2 3">
    <name type="scientific">Eikenella corrodens</name>
    <dbReference type="NCBI Taxonomy" id="539"/>
    <lineage>
        <taxon>Bacteria</taxon>
        <taxon>Pseudomonadati</taxon>
        <taxon>Pseudomonadota</taxon>
        <taxon>Betaproteobacteria</taxon>
        <taxon>Neisseriales</taxon>
        <taxon>Neisseriaceae</taxon>
        <taxon>Eikenella</taxon>
    </lineage>
</organism>
<evidence type="ECO:0000313" key="3">
    <source>
        <dbReference type="Proteomes" id="UP000282435"/>
    </source>
</evidence>
<dbReference type="EMBL" id="CP034670">
    <property type="protein sequence ID" value="AZR60322.1"/>
    <property type="molecule type" value="Genomic_DNA"/>
</dbReference>
<feature type="signal peptide" evidence="1">
    <location>
        <begin position="1"/>
        <end position="20"/>
    </location>
</feature>
<dbReference type="AlphaFoldDB" id="A0A3S9SLF6"/>
<evidence type="ECO:0008006" key="4">
    <source>
        <dbReference type="Google" id="ProtNLM"/>
    </source>
</evidence>
<name>A0A3S9SLF6_EIKCO</name>
<dbReference type="PROSITE" id="PS51257">
    <property type="entry name" value="PROKAR_LIPOPROTEIN"/>
    <property type="match status" value="1"/>
</dbReference>
<dbReference type="Proteomes" id="UP000282435">
    <property type="component" value="Chromosome"/>
</dbReference>